<evidence type="ECO:0000313" key="5">
    <source>
        <dbReference type="Proteomes" id="UP001189429"/>
    </source>
</evidence>
<accession>A0ABN9VXB7</accession>
<keyword evidence="5" id="KW-1185">Reference proteome</keyword>
<feature type="zinc finger region" description="C3H1-type" evidence="1">
    <location>
        <begin position="178"/>
        <end position="201"/>
    </location>
</feature>
<feature type="compositionally biased region" description="Basic and acidic residues" evidence="2">
    <location>
        <begin position="51"/>
        <end position="67"/>
    </location>
</feature>
<evidence type="ECO:0000256" key="2">
    <source>
        <dbReference type="SAM" id="MobiDB-lite"/>
    </source>
</evidence>
<feature type="domain" description="C3H1-type" evidence="3">
    <location>
        <begin position="178"/>
        <end position="201"/>
    </location>
</feature>
<gene>
    <name evidence="4" type="ORF">PCOR1329_LOCUS62096</name>
</gene>
<dbReference type="EMBL" id="CAUYUJ010017832">
    <property type="protein sequence ID" value="CAK0878287.1"/>
    <property type="molecule type" value="Genomic_DNA"/>
</dbReference>
<dbReference type="Proteomes" id="UP001189429">
    <property type="component" value="Unassembled WGS sequence"/>
</dbReference>
<organism evidence="4 5">
    <name type="scientific">Prorocentrum cordatum</name>
    <dbReference type="NCBI Taxonomy" id="2364126"/>
    <lineage>
        <taxon>Eukaryota</taxon>
        <taxon>Sar</taxon>
        <taxon>Alveolata</taxon>
        <taxon>Dinophyceae</taxon>
        <taxon>Prorocentrales</taxon>
        <taxon>Prorocentraceae</taxon>
        <taxon>Prorocentrum</taxon>
    </lineage>
</organism>
<name>A0ABN9VXB7_9DINO</name>
<proteinExistence type="predicted"/>
<evidence type="ECO:0000256" key="1">
    <source>
        <dbReference type="PROSITE-ProRule" id="PRU00723"/>
    </source>
</evidence>
<comment type="caution">
    <text evidence="4">The sequence shown here is derived from an EMBL/GenBank/DDBJ whole genome shotgun (WGS) entry which is preliminary data.</text>
</comment>
<keyword evidence="1" id="KW-0863">Zinc-finger</keyword>
<evidence type="ECO:0000259" key="3">
    <source>
        <dbReference type="PROSITE" id="PS50103"/>
    </source>
</evidence>
<evidence type="ECO:0000313" key="4">
    <source>
        <dbReference type="EMBL" id="CAK0878287.1"/>
    </source>
</evidence>
<feature type="region of interest" description="Disordered" evidence="2">
    <location>
        <begin position="26"/>
        <end position="110"/>
    </location>
</feature>
<sequence length="287" mass="31094">MHRDRGDPCAYHEIRLVVKNCSVEVEEQGVDSRLRRSRSDGNLRGATAGPLEHDGSAGRPAHTDDGHTGSVGHQPLEHNDSAGGLAHTVGGHSGSAAGSAADLQESPVSPQGSSCSWGELSCCSQYNLSGCSGHDSQDESCESTTSAPAYRSPWTGEECEAEWLRGKEEQHGAGTCKPCLYFKTRVGCTKGLQCSFCHLPHEELRQKAARPCRQARLQCKQLLAKLGGWREGESAAAVVRPVVRDLDQQYSRGAEEATLFVWEGPSFPQFFCSSPQVFHRSSREIEV</sequence>
<keyword evidence="1" id="KW-0479">Metal-binding</keyword>
<dbReference type="InterPro" id="IPR000571">
    <property type="entry name" value="Znf_CCCH"/>
</dbReference>
<dbReference type="PROSITE" id="PS50103">
    <property type="entry name" value="ZF_C3H1"/>
    <property type="match status" value="1"/>
</dbReference>
<feature type="compositionally biased region" description="Basic and acidic residues" evidence="2">
    <location>
        <begin position="30"/>
        <end position="41"/>
    </location>
</feature>
<protein>
    <recommendedName>
        <fullName evidence="3">C3H1-type domain-containing protein</fullName>
    </recommendedName>
</protein>
<keyword evidence="1" id="KW-0862">Zinc</keyword>
<reference evidence="4" key="1">
    <citation type="submission" date="2023-10" db="EMBL/GenBank/DDBJ databases">
        <authorList>
            <person name="Chen Y."/>
            <person name="Shah S."/>
            <person name="Dougan E. K."/>
            <person name="Thang M."/>
            <person name="Chan C."/>
        </authorList>
    </citation>
    <scope>NUCLEOTIDE SEQUENCE [LARGE SCALE GENOMIC DNA]</scope>
</reference>